<reference evidence="2 3" key="1">
    <citation type="submission" date="2019-02" db="EMBL/GenBank/DDBJ databases">
        <title>Genome sequencing of the rare red list fungi Dentipellis fragilis.</title>
        <authorList>
            <person name="Buettner E."/>
            <person name="Kellner H."/>
        </authorList>
    </citation>
    <scope>NUCLEOTIDE SEQUENCE [LARGE SCALE GENOMIC DNA]</scope>
    <source>
        <strain evidence="2 3">DSM 105465</strain>
    </source>
</reference>
<evidence type="ECO:0000313" key="3">
    <source>
        <dbReference type="Proteomes" id="UP000298327"/>
    </source>
</evidence>
<protein>
    <submittedName>
        <fullName evidence="2">Uncharacterized protein</fullName>
    </submittedName>
</protein>
<proteinExistence type="predicted"/>
<accession>A0A4Y9ZC67</accession>
<dbReference type="AlphaFoldDB" id="A0A4Y9ZC67"/>
<dbReference type="SUPFAM" id="SSF52047">
    <property type="entry name" value="RNI-like"/>
    <property type="match status" value="1"/>
</dbReference>
<comment type="caution">
    <text evidence="2">The sequence shown here is derived from an EMBL/GenBank/DDBJ whole genome shotgun (WGS) entry which is preliminary data.</text>
</comment>
<evidence type="ECO:0000313" key="2">
    <source>
        <dbReference type="EMBL" id="TFY71388.1"/>
    </source>
</evidence>
<dbReference type="Proteomes" id="UP000298327">
    <property type="component" value="Unassembled WGS sequence"/>
</dbReference>
<feature type="region of interest" description="Disordered" evidence="1">
    <location>
        <begin position="603"/>
        <end position="664"/>
    </location>
</feature>
<organism evidence="2 3">
    <name type="scientific">Dentipellis fragilis</name>
    <dbReference type="NCBI Taxonomy" id="205917"/>
    <lineage>
        <taxon>Eukaryota</taxon>
        <taxon>Fungi</taxon>
        <taxon>Dikarya</taxon>
        <taxon>Basidiomycota</taxon>
        <taxon>Agaricomycotina</taxon>
        <taxon>Agaricomycetes</taxon>
        <taxon>Russulales</taxon>
        <taxon>Hericiaceae</taxon>
        <taxon>Dentipellis</taxon>
    </lineage>
</organism>
<evidence type="ECO:0000256" key="1">
    <source>
        <dbReference type="SAM" id="MobiDB-lite"/>
    </source>
</evidence>
<dbReference type="OrthoDB" id="3365698at2759"/>
<feature type="compositionally biased region" description="Acidic residues" evidence="1">
    <location>
        <begin position="617"/>
        <end position="658"/>
    </location>
</feature>
<sequence>MCVDSDWIDDRVPLCRSSDEYWKDAEQLRAAHLTEAGVIGPHDFLAARRAMEAELEAVKRLPFLLRSRINTLSLVGQLSEEVLIQIFLILHCIAPPGHHQYLRLGRRSIQRRIGWIKITHVCRRWRNAALAYPRLWNTNICSLGPKWMVKMLHRSGTTPVFVRLTEFMVLPDEITDTSFALSQHLKHVQELEVSVRNGKWNVIAPSLLGEALLLEKCVLSGFACIWDDVGLTLGLFGQHTPHLRQLDMNEMPVFWSSLRSSCLTFLKVTDQPNRRARVDNSSFTDFLDAIERMPALETLILWHSMPALPHTSTLHSDDYSRTIINLPRLQELELTDDILACALLLQCTTVPGTATQIIYCFYDDFVQRPINLIFPWVKSRVNTSLPIRKLSVSDQYYPENSIHILAFDEYDKEDDSHFEQLQDSPIFGLTISHTPSMLMERLPLPELKAWSLIQAMRTASVLPLEDLEVLLITGGHWLQRVHWLDTFGDLDRVSVVHASGHCAEHFCYAFCKSDPSDYSSQEFRDTKTGILFPSLDTLIIKDVLLGFDDDIGRFAKTLTMYLEQRSRLPVRPLRRLKIGGDCGCEVSQTYRRVKKIMPTVEWSSCEGSTEEGKEFASEDESEDESEEENDAQEEEGDEPDDDDNDEDNDEDDGNDDEEGKGYDG</sequence>
<gene>
    <name evidence="2" type="ORF">EVG20_g1604</name>
</gene>
<keyword evidence="3" id="KW-1185">Reference proteome</keyword>
<dbReference type="EMBL" id="SEOQ01000053">
    <property type="protein sequence ID" value="TFY71388.1"/>
    <property type="molecule type" value="Genomic_DNA"/>
</dbReference>
<name>A0A4Y9ZC67_9AGAM</name>